<dbReference type="PANTHER" id="PTHR12829">
    <property type="entry name" value="N6-ADENOSINE-METHYLTRANSFERASE"/>
    <property type="match status" value="1"/>
</dbReference>
<name>A0A1D8B3Q6_9ACTO</name>
<evidence type="ECO:0000256" key="1">
    <source>
        <dbReference type="ARBA" id="ARBA00022603"/>
    </source>
</evidence>
<dbReference type="Gene3D" id="3.40.50.150">
    <property type="entry name" value="Vaccinia Virus protein VP39"/>
    <property type="match status" value="1"/>
</dbReference>
<dbReference type="KEGG" id="phon:BH719_07920"/>
<evidence type="ECO:0000256" key="3">
    <source>
        <dbReference type="ARBA" id="ARBA00022691"/>
    </source>
</evidence>
<dbReference type="REBASE" id="161999">
    <property type="entry name" value="M.AhoHKU8ORF7920P"/>
</dbReference>
<dbReference type="Pfam" id="PF05063">
    <property type="entry name" value="MT-A70"/>
    <property type="match status" value="1"/>
</dbReference>
<protein>
    <submittedName>
        <fullName evidence="6">DNA methyltransferase</fullName>
    </submittedName>
</protein>
<dbReference type="GO" id="GO:0032259">
    <property type="term" value="P:methylation"/>
    <property type="evidence" value="ECO:0007669"/>
    <property type="project" value="UniProtKB-KW"/>
</dbReference>
<dbReference type="PROSITE" id="PS51143">
    <property type="entry name" value="MT_A70"/>
    <property type="match status" value="1"/>
</dbReference>
<dbReference type="Pfam" id="PF19575">
    <property type="entry name" value="HTH_58"/>
    <property type="match status" value="1"/>
</dbReference>
<dbReference type="SUPFAM" id="SSF53335">
    <property type="entry name" value="S-adenosyl-L-methionine-dependent methyltransferases"/>
    <property type="match status" value="1"/>
</dbReference>
<dbReference type="InterPro" id="IPR007757">
    <property type="entry name" value="MT-A70-like"/>
</dbReference>
<dbReference type="GO" id="GO:0008168">
    <property type="term" value="F:methyltransferase activity"/>
    <property type="evidence" value="ECO:0007669"/>
    <property type="project" value="UniProtKB-KW"/>
</dbReference>
<dbReference type="AlphaFoldDB" id="A0A1D8B3Q6"/>
<dbReference type="EMBL" id="CP017298">
    <property type="protein sequence ID" value="AOS47775.1"/>
    <property type="molecule type" value="Genomic_DNA"/>
</dbReference>
<keyword evidence="7" id="KW-1185">Reference proteome</keyword>
<dbReference type="RefSeq" id="WP_009744306.1">
    <property type="nucleotide sequence ID" value="NZ_CP017298.1"/>
</dbReference>
<comment type="similarity">
    <text evidence="4">Belongs to the MT-A70-like family.</text>
</comment>
<dbReference type="InterPro" id="IPR045745">
    <property type="entry name" value="HTH_58_Actinobacteria-type"/>
</dbReference>
<dbReference type="OrthoDB" id="9800596at2"/>
<organism evidence="6 7">
    <name type="scientific">Pauljensenia hongkongensis</name>
    <dbReference type="NCBI Taxonomy" id="178339"/>
    <lineage>
        <taxon>Bacteria</taxon>
        <taxon>Bacillati</taxon>
        <taxon>Actinomycetota</taxon>
        <taxon>Actinomycetes</taxon>
        <taxon>Actinomycetales</taxon>
        <taxon>Actinomycetaceae</taxon>
        <taxon>Pauljensenia</taxon>
    </lineage>
</organism>
<accession>A0A1D8B3Q6</accession>
<reference evidence="6 7" key="1">
    <citation type="submission" date="2016-09" db="EMBL/GenBank/DDBJ databases">
        <title>Complete genome sequence of Actinomyces hongkongensis HKU8.</title>
        <authorList>
            <person name="Gao Y.-X."/>
            <person name="Zhou Y.-Y."/>
            <person name="Xie Y."/>
            <person name="Wang M."/>
            <person name="Wang S.-J."/>
            <person name="Shen S.-G."/>
        </authorList>
    </citation>
    <scope>NUCLEOTIDE SEQUENCE [LARGE SCALE GENOMIC DNA]</scope>
    <source>
        <strain evidence="6 7">HKU8</strain>
    </source>
</reference>
<dbReference type="STRING" id="178339.BH719_07920"/>
<evidence type="ECO:0000313" key="7">
    <source>
        <dbReference type="Proteomes" id="UP000095214"/>
    </source>
</evidence>
<gene>
    <name evidence="6" type="ORF">BH719_07920</name>
</gene>
<proteinExistence type="inferred from homology"/>
<dbReference type="InterPro" id="IPR029063">
    <property type="entry name" value="SAM-dependent_MTases_sf"/>
</dbReference>
<keyword evidence="3" id="KW-0949">S-adenosyl-L-methionine</keyword>
<evidence type="ECO:0000259" key="5">
    <source>
        <dbReference type="Pfam" id="PF19575"/>
    </source>
</evidence>
<evidence type="ECO:0000313" key="6">
    <source>
        <dbReference type="EMBL" id="AOS47775.1"/>
    </source>
</evidence>
<evidence type="ECO:0000256" key="4">
    <source>
        <dbReference type="PROSITE-ProRule" id="PRU00489"/>
    </source>
</evidence>
<keyword evidence="2 6" id="KW-0808">Transferase</keyword>
<dbReference type="Proteomes" id="UP000095214">
    <property type="component" value="Chromosome"/>
</dbReference>
<feature type="domain" description="Helix-turn-helix" evidence="5">
    <location>
        <begin position="226"/>
        <end position="271"/>
    </location>
</feature>
<evidence type="ECO:0000256" key="2">
    <source>
        <dbReference type="ARBA" id="ARBA00022679"/>
    </source>
</evidence>
<dbReference type="Gene3D" id="1.10.10.60">
    <property type="entry name" value="Homeodomain-like"/>
    <property type="match status" value="1"/>
</dbReference>
<sequence>MPDAPLYAPLPTTEGGFQTVLADPPWRFANRTGKVAPEHRRLGRYETMELEDIRALPVGDVTAPNAHLYLWVPNALLPEGLAVMEAWGFRYVSNIIWAKRRKDGGPDGRGVGFYFRNVTEPILFGVKGSMRTLAPARSTVNMIETRKREHSRKPDEQYDLIEACSPGPYLEMFARYAREGWSAWGNEADDAVEPRGRASKGYSGGEIASLPSLSPNERMSPWLANRVAHILAEEYTQGTSIQELANRSGYSIARVRSLLKKSGVPFRDRGRRRTATPA</sequence>
<keyword evidence="1 6" id="KW-0489">Methyltransferase</keyword>
<dbReference type="PANTHER" id="PTHR12829:SF7">
    <property type="entry name" value="N6-ADENOSINE-METHYLTRANSFERASE CATALYTIC SUBUNIT"/>
    <property type="match status" value="1"/>
</dbReference>